<dbReference type="PANTHER" id="PTHR12526:SF630">
    <property type="entry name" value="GLYCOSYLTRANSFERASE"/>
    <property type="match status" value="1"/>
</dbReference>
<gene>
    <name evidence="3" type="ORF">SAMN04488503_0507</name>
</gene>
<accession>A0A238XWX2</accession>
<dbReference type="RefSeq" id="WP_089271380.1">
    <property type="nucleotide sequence ID" value="NZ_FZOC01000001.1"/>
</dbReference>
<dbReference type="AlphaFoldDB" id="A0A238XWX2"/>
<dbReference type="EMBL" id="FZOC01000001">
    <property type="protein sequence ID" value="SNR63495.1"/>
    <property type="molecule type" value="Genomic_DNA"/>
</dbReference>
<evidence type="ECO:0000259" key="1">
    <source>
        <dbReference type="Pfam" id="PF00534"/>
    </source>
</evidence>
<keyword evidence="4" id="KW-1185">Reference proteome</keyword>
<dbReference type="Pfam" id="PF13439">
    <property type="entry name" value="Glyco_transf_4"/>
    <property type="match status" value="1"/>
</dbReference>
<evidence type="ECO:0000313" key="4">
    <source>
        <dbReference type="Proteomes" id="UP000198324"/>
    </source>
</evidence>
<evidence type="ECO:0000313" key="3">
    <source>
        <dbReference type="EMBL" id="SNR63495.1"/>
    </source>
</evidence>
<evidence type="ECO:0000259" key="2">
    <source>
        <dbReference type="Pfam" id="PF13439"/>
    </source>
</evidence>
<organism evidence="3 4">
    <name type="scientific">Humidesulfovibrio mexicanus</name>
    <dbReference type="NCBI Taxonomy" id="147047"/>
    <lineage>
        <taxon>Bacteria</taxon>
        <taxon>Pseudomonadati</taxon>
        <taxon>Thermodesulfobacteriota</taxon>
        <taxon>Desulfovibrionia</taxon>
        <taxon>Desulfovibrionales</taxon>
        <taxon>Desulfovibrionaceae</taxon>
        <taxon>Humidesulfovibrio</taxon>
    </lineage>
</organism>
<dbReference type="InterPro" id="IPR001296">
    <property type="entry name" value="Glyco_trans_1"/>
</dbReference>
<feature type="domain" description="Glycosyltransferase subfamily 4-like N-terminal" evidence="2">
    <location>
        <begin position="20"/>
        <end position="168"/>
    </location>
</feature>
<dbReference type="GO" id="GO:0016757">
    <property type="term" value="F:glycosyltransferase activity"/>
    <property type="evidence" value="ECO:0007669"/>
    <property type="project" value="InterPro"/>
</dbReference>
<reference evidence="3 4" key="1">
    <citation type="submission" date="2017-06" db="EMBL/GenBank/DDBJ databases">
        <authorList>
            <person name="Kim H.J."/>
            <person name="Triplett B.A."/>
        </authorList>
    </citation>
    <scope>NUCLEOTIDE SEQUENCE [LARGE SCALE GENOMIC DNA]</scope>
    <source>
        <strain evidence="3 4">DSM 13116</strain>
    </source>
</reference>
<dbReference type="CDD" id="cd03801">
    <property type="entry name" value="GT4_PimA-like"/>
    <property type="match status" value="1"/>
</dbReference>
<sequence>MVVVQVVNVRWFNATAWYGLSLARLLQEAGHTVVVLTQGGTESHKKALEWGLDARPADLNTANPMRLAATLWRLILLLRTLKPQVVNCHRGEGFFLWGLLKPFFGFRLVRTRGDQRPPRANAVNRFLHAKVCDAVVVTNSRMARHFLSVMRTPEDKVWLIHGGVDTERFRFDAPGRERVRAEFGFGPRETVIALVGRFDMVKGQRETIEAVSRLVHAQGMRRVRLMLLGFSSATGEDEVRGWIRQFKMERFTVVTGKRDDIPACLSAADVGIVSSLWSETIARAALEIMACGRPLFSSDVGVMPDLLPPEALFPAGDVDAMTRLLASAMEDPAMLRENLRACGLTLSQLSGRDFLQRTLTLYEGLVD</sequence>
<protein>
    <submittedName>
        <fullName evidence="3">Glycosyltransferase involved in cell wall bisynthesis</fullName>
    </submittedName>
</protein>
<dbReference type="Pfam" id="PF00534">
    <property type="entry name" value="Glycos_transf_1"/>
    <property type="match status" value="1"/>
</dbReference>
<proteinExistence type="predicted"/>
<dbReference type="OrthoDB" id="9804196at2"/>
<dbReference type="Proteomes" id="UP000198324">
    <property type="component" value="Unassembled WGS sequence"/>
</dbReference>
<dbReference type="InterPro" id="IPR028098">
    <property type="entry name" value="Glyco_trans_4-like_N"/>
</dbReference>
<dbReference type="Gene3D" id="3.40.50.2000">
    <property type="entry name" value="Glycogen Phosphorylase B"/>
    <property type="match status" value="2"/>
</dbReference>
<keyword evidence="3" id="KW-0808">Transferase</keyword>
<dbReference type="PANTHER" id="PTHR12526">
    <property type="entry name" value="GLYCOSYLTRANSFERASE"/>
    <property type="match status" value="1"/>
</dbReference>
<feature type="domain" description="Glycosyl transferase family 1" evidence="1">
    <location>
        <begin position="176"/>
        <end position="339"/>
    </location>
</feature>
<dbReference type="SUPFAM" id="SSF53756">
    <property type="entry name" value="UDP-Glycosyltransferase/glycogen phosphorylase"/>
    <property type="match status" value="1"/>
</dbReference>
<name>A0A238XWX2_9BACT</name>